<evidence type="ECO:0008006" key="3">
    <source>
        <dbReference type="Google" id="ProtNLM"/>
    </source>
</evidence>
<sequence length="65" mass="7235">MEKQENLNIAGRQYNPSDYDRSTFLASALATTHEQVRDAYVEGTVDGVMDDVSGKDIPLSRQNSE</sequence>
<keyword evidence="2" id="KW-1185">Reference proteome</keyword>
<dbReference type="STRING" id="186116.SAMN05192569_102244"/>
<accession>A0A1I0TFH7</accession>
<dbReference type="RefSeq" id="WP_090949807.1">
    <property type="nucleotide sequence ID" value="NZ_FOJS01000022.1"/>
</dbReference>
<evidence type="ECO:0000313" key="1">
    <source>
        <dbReference type="EMBL" id="SFA49746.1"/>
    </source>
</evidence>
<dbReference type="InterPro" id="IPR025100">
    <property type="entry name" value="DUF4025"/>
</dbReference>
<name>A0A1I0TFH7_9BACL</name>
<gene>
    <name evidence="1" type="ORF">SAMN05192569_102244</name>
</gene>
<dbReference type="AlphaFoldDB" id="A0A1I0TFH7"/>
<dbReference type="Pfam" id="PF13217">
    <property type="entry name" value="DUF4025"/>
    <property type="match status" value="1"/>
</dbReference>
<proteinExistence type="predicted"/>
<dbReference type="OrthoDB" id="2476089at2"/>
<evidence type="ECO:0000313" key="2">
    <source>
        <dbReference type="Proteomes" id="UP000198650"/>
    </source>
</evidence>
<dbReference type="EMBL" id="FOJS01000022">
    <property type="protein sequence ID" value="SFA49746.1"/>
    <property type="molecule type" value="Genomic_DNA"/>
</dbReference>
<organism evidence="1 2">
    <name type="scientific">Parageobacillus thermantarcticus</name>
    <dbReference type="NCBI Taxonomy" id="186116"/>
    <lineage>
        <taxon>Bacteria</taxon>
        <taxon>Bacillati</taxon>
        <taxon>Bacillota</taxon>
        <taxon>Bacilli</taxon>
        <taxon>Bacillales</taxon>
        <taxon>Anoxybacillaceae</taxon>
        <taxon>Parageobacillus</taxon>
    </lineage>
</organism>
<protein>
    <recommendedName>
        <fullName evidence="3">DUF4025 domain-containing protein</fullName>
    </recommendedName>
</protein>
<reference evidence="2" key="1">
    <citation type="submission" date="2016-10" db="EMBL/GenBank/DDBJ databases">
        <authorList>
            <person name="Varghese N."/>
            <person name="Submissions S."/>
        </authorList>
    </citation>
    <scope>NUCLEOTIDE SEQUENCE [LARGE SCALE GENOMIC DNA]</scope>
    <source>
        <strain evidence="2">M1</strain>
    </source>
</reference>
<dbReference type="Proteomes" id="UP000198650">
    <property type="component" value="Unassembled WGS sequence"/>
</dbReference>